<dbReference type="EMBL" id="FN649749">
    <property type="protein sequence ID" value="CBJ25882.1"/>
    <property type="molecule type" value="Genomic_DNA"/>
</dbReference>
<organism evidence="7 8">
    <name type="scientific">Ectocarpus siliculosus</name>
    <name type="common">Brown alga</name>
    <name type="synonym">Conferva siliculosa</name>
    <dbReference type="NCBI Taxonomy" id="2880"/>
    <lineage>
        <taxon>Eukaryota</taxon>
        <taxon>Sar</taxon>
        <taxon>Stramenopiles</taxon>
        <taxon>Ochrophyta</taxon>
        <taxon>PX clade</taxon>
        <taxon>Phaeophyceae</taxon>
        <taxon>Ectocarpales</taxon>
        <taxon>Ectocarpaceae</taxon>
        <taxon>Ectocarpus</taxon>
    </lineage>
</organism>
<feature type="transmembrane region" description="Helical" evidence="6">
    <location>
        <begin position="52"/>
        <end position="70"/>
    </location>
</feature>
<feature type="region of interest" description="Disordered" evidence="5">
    <location>
        <begin position="183"/>
        <end position="203"/>
    </location>
</feature>
<protein>
    <recommendedName>
        <fullName evidence="9">COPI associated protein</fullName>
    </recommendedName>
</protein>
<evidence type="ECO:0000313" key="7">
    <source>
        <dbReference type="EMBL" id="CBJ25882.1"/>
    </source>
</evidence>
<gene>
    <name evidence="7" type="ORF">Esi_0017_0037</name>
</gene>
<evidence type="ECO:0000256" key="3">
    <source>
        <dbReference type="ARBA" id="ARBA00022989"/>
    </source>
</evidence>
<keyword evidence="2 6" id="KW-0812">Transmembrane</keyword>
<accession>D7FMI5</accession>
<keyword evidence="3 6" id="KW-1133">Transmembrane helix</keyword>
<feature type="transmembrane region" description="Helical" evidence="6">
    <location>
        <begin position="145"/>
        <end position="165"/>
    </location>
</feature>
<dbReference type="EMBL" id="FN648214">
    <property type="protein sequence ID" value="CBJ25882.1"/>
    <property type="molecule type" value="Genomic_DNA"/>
</dbReference>
<keyword evidence="4 6" id="KW-0472">Membrane</keyword>
<evidence type="ECO:0000313" key="8">
    <source>
        <dbReference type="Proteomes" id="UP000002630"/>
    </source>
</evidence>
<feature type="transmembrane region" description="Helical" evidence="6">
    <location>
        <begin position="76"/>
        <end position="97"/>
    </location>
</feature>
<reference evidence="7 8" key="1">
    <citation type="journal article" date="2010" name="Nature">
        <title>The Ectocarpus genome and the independent evolution of multicellularity in brown algae.</title>
        <authorList>
            <person name="Cock J.M."/>
            <person name="Sterck L."/>
            <person name="Rouze P."/>
            <person name="Scornet D."/>
            <person name="Allen A.E."/>
            <person name="Amoutzias G."/>
            <person name="Anthouard V."/>
            <person name="Artiguenave F."/>
            <person name="Aury J.M."/>
            <person name="Badger J.H."/>
            <person name="Beszteri B."/>
            <person name="Billiau K."/>
            <person name="Bonnet E."/>
            <person name="Bothwell J.H."/>
            <person name="Bowler C."/>
            <person name="Boyen C."/>
            <person name="Brownlee C."/>
            <person name="Carrano C.J."/>
            <person name="Charrier B."/>
            <person name="Cho G.Y."/>
            <person name="Coelho S.M."/>
            <person name="Collen J."/>
            <person name="Corre E."/>
            <person name="Da Silva C."/>
            <person name="Delage L."/>
            <person name="Delaroque N."/>
            <person name="Dittami S.M."/>
            <person name="Doulbeau S."/>
            <person name="Elias M."/>
            <person name="Farnham G."/>
            <person name="Gachon C.M."/>
            <person name="Gschloessl B."/>
            <person name="Heesch S."/>
            <person name="Jabbari K."/>
            <person name="Jubin C."/>
            <person name="Kawai H."/>
            <person name="Kimura K."/>
            <person name="Kloareg B."/>
            <person name="Kupper F.C."/>
            <person name="Lang D."/>
            <person name="Le Bail A."/>
            <person name="Leblanc C."/>
            <person name="Lerouge P."/>
            <person name="Lohr M."/>
            <person name="Lopez P.J."/>
            <person name="Martens C."/>
            <person name="Maumus F."/>
            <person name="Michel G."/>
            <person name="Miranda-Saavedra D."/>
            <person name="Morales J."/>
            <person name="Moreau H."/>
            <person name="Motomura T."/>
            <person name="Nagasato C."/>
            <person name="Napoli C.A."/>
            <person name="Nelson D.R."/>
            <person name="Nyvall-Collen P."/>
            <person name="Peters A.F."/>
            <person name="Pommier C."/>
            <person name="Potin P."/>
            <person name="Poulain J."/>
            <person name="Quesneville H."/>
            <person name="Read B."/>
            <person name="Rensing S.A."/>
            <person name="Ritter A."/>
            <person name="Rousvoal S."/>
            <person name="Samanta M."/>
            <person name="Samson G."/>
            <person name="Schroeder D.C."/>
            <person name="Segurens B."/>
            <person name="Strittmatter M."/>
            <person name="Tonon T."/>
            <person name="Tregear J.W."/>
            <person name="Valentin K."/>
            <person name="von Dassow P."/>
            <person name="Yamagishi T."/>
            <person name="Van de Peer Y."/>
            <person name="Wincker P."/>
        </authorList>
    </citation>
    <scope>NUCLEOTIDE SEQUENCE [LARGE SCALE GENOMIC DNA]</scope>
    <source>
        <strain evidence="8">Ec32 / CCAP1310/4</strain>
    </source>
</reference>
<dbReference type="InParanoid" id="D7FMI5"/>
<dbReference type="InterPro" id="IPR013714">
    <property type="entry name" value="Golgi_TVP15"/>
</dbReference>
<evidence type="ECO:0000256" key="2">
    <source>
        <dbReference type="ARBA" id="ARBA00022692"/>
    </source>
</evidence>
<evidence type="ECO:0000256" key="1">
    <source>
        <dbReference type="ARBA" id="ARBA00004141"/>
    </source>
</evidence>
<feature type="transmembrane region" description="Helical" evidence="6">
    <location>
        <begin position="118"/>
        <end position="139"/>
    </location>
</feature>
<evidence type="ECO:0008006" key="9">
    <source>
        <dbReference type="Google" id="ProtNLM"/>
    </source>
</evidence>
<comment type="subcellular location">
    <subcellularLocation>
        <location evidence="1">Membrane</location>
        <topology evidence="1">Multi-pass membrane protein</topology>
    </subcellularLocation>
</comment>
<keyword evidence="8" id="KW-1185">Reference proteome</keyword>
<evidence type="ECO:0000256" key="6">
    <source>
        <dbReference type="SAM" id="Phobius"/>
    </source>
</evidence>
<dbReference type="GO" id="GO:0016020">
    <property type="term" value="C:membrane"/>
    <property type="evidence" value="ECO:0007669"/>
    <property type="project" value="UniProtKB-SubCell"/>
</dbReference>
<proteinExistence type="predicted"/>
<dbReference type="OrthoDB" id="10322903at2759"/>
<dbReference type="Proteomes" id="UP000002630">
    <property type="component" value="Linkage Group LG24"/>
</dbReference>
<sequence length="203" mass="22034">MASGPSWMQRDQLQGEGLTATDGGIGADGTNEPNASYGAIKAEMTDTNAVRFGFRVASLALGLMMIIAAFTELWNLSSFTTFFIALYNLLFAGVLILHESQGLIMCDGVDYTMRRYFGLVYGHMGRALFIIFIAFLNFALTDAGWFATFTGLLLLLHGGAMIVVFTKYPHLLDEAPGLGDLKTTAPPRQDEYAPPPTMPSTSL</sequence>
<dbReference type="PANTHER" id="PTHR38894">
    <property type="entry name" value="TRANSMEMBRANE PROTEIN"/>
    <property type="match status" value="1"/>
</dbReference>
<dbReference type="Pfam" id="PF08507">
    <property type="entry name" value="COPI_assoc"/>
    <property type="match status" value="1"/>
</dbReference>
<feature type="compositionally biased region" description="Pro residues" evidence="5">
    <location>
        <begin position="193"/>
        <end position="203"/>
    </location>
</feature>
<name>D7FMI5_ECTSI</name>
<evidence type="ECO:0000256" key="5">
    <source>
        <dbReference type="SAM" id="MobiDB-lite"/>
    </source>
</evidence>
<dbReference type="PANTHER" id="PTHR38894:SF1">
    <property type="entry name" value="TRANSMEMBRANE PROTEIN"/>
    <property type="match status" value="1"/>
</dbReference>
<dbReference type="AlphaFoldDB" id="D7FMI5"/>
<evidence type="ECO:0000256" key="4">
    <source>
        <dbReference type="ARBA" id="ARBA00023136"/>
    </source>
</evidence>